<comment type="similarity">
    <text evidence="1">Belongs to the phD/YefM antitoxin family.</text>
</comment>
<dbReference type="AlphaFoldDB" id="A0A516NFU2"/>
<sequence length="100" mass="10602">MNIEPANLRDLPTATLAEARADLPKLANLAHYTGQTTLLTRYGKPWAVIAPISAALVDEPHSQGEDISHLAERLAALGGSTATTSDIVAALREVREEGDT</sequence>
<gene>
    <name evidence="2" type="ORF">FOH10_02280</name>
</gene>
<dbReference type="InterPro" id="IPR036165">
    <property type="entry name" value="YefM-like_sf"/>
</dbReference>
<evidence type="ECO:0000313" key="2">
    <source>
        <dbReference type="EMBL" id="QDP77747.1"/>
    </source>
</evidence>
<reference evidence="2 3" key="1">
    <citation type="submission" date="2019-07" db="EMBL/GenBank/DDBJ databases">
        <title>Complete Genome Sequence and Methylome Analysis of Nocardia otitidis-caviarum NEB252.</title>
        <authorList>
            <person name="Fomenkov A."/>
            <person name="Anton B.P."/>
            <person name="Vincze T."/>
            <person name="Roberts R.J."/>
        </authorList>
    </citation>
    <scope>NUCLEOTIDE SEQUENCE [LARGE SCALE GENOMIC DNA]</scope>
    <source>
        <strain evidence="2 3">NEB252</strain>
    </source>
</reference>
<dbReference type="EMBL" id="CP041695">
    <property type="protein sequence ID" value="QDP77747.1"/>
    <property type="molecule type" value="Genomic_DNA"/>
</dbReference>
<protein>
    <recommendedName>
        <fullName evidence="4">Antitoxin</fullName>
    </recommendedName>
</protein>
<dbReference type="Gene3D" id="3.40.1620.10">
    <property type="entry name" value="YefM-like domain"/>
    <property type="match status" value="1"/>
</dbReference>
<name>A0A516NFU2_9NOCA</name>
<proteinExistence type="inferred from homology"/>
<evidence type="ECO:0000256" key="1">
    <source>
        <dbReference type="ARBA" id="ARBA00009981"/>
    </source>
</evidence>
<evidence type="ECO:0000313" key="3">
    <source>
        <dbReference type="Proteomes" id="UP000317039"/>
    </source>
</evidence>
<dbReference type="SUPFAM" id="SSF143120">
    <property type="entry name" value="YefM-like"/>
    <property type="match status" value="1"/>
</dbReference>
<organism evidence="2 3">
    <name type="scientific">Nocardia otitidiscaviarum</name>
    <dbReference type="NCBI Taxonomy" id="1823"/>
    <lineage>
        <taxon>Bacteria</taxon>
        <taxon>Bacillati</taxon>
        <taxon>Actinomycetota</taxon>
        <taxon>Actinomycetes</taxon>
        <taxon>Mycobacteriales</taxon>
        <taxon>Nocardiaceae</taxon>
        <taxon>Nocardia</taxon>
    </lineage>
</organism>
<dbReference type="GeneID" id="80331228"/>
<accession>A0A516NFU2</accession>
<dbReference type="KEGG" id="nod:FOH10_02280"/>
<evidence type="ECO:0008006" key="4">
    <source>
        <dbReference type="Google" id="ProtNLM"/>
    </source>
</evidence>
<dbReference type="Proteomes" id="UP000317039">
    <property type="component" value="Chromosome"/>
</dbReference>
<dbReference type="RefSeq" id="WP_143979446.1">
    <property type="nucleotide sequence ID" value="NZ_CP041695.1"/>
</dbReference>